<evidence type="ECO:0000256" key="7">
    <source>
        <dbReference type="ARBA" id="ARBA00022915"/>
    </source>
</evidence>
<dbReference type="InterPro" id="IPR013785">
    <property type="entry name" value="Aldolase_TIM"/>
</dbReference>
<evidence type="ECO:0000256" key="10">
    <source>
        <dbReference type="ARBA" id="ARBA00023270"/>
    </source>
</evidence>
<dbReference type="PIRSF" id="PIRSF001365">
    <property type="entry name" value="DHDPS"/>
    <property type="match status" value="1"/>
</dbReference>
<name>A0A6L5GTT4_9FIRM</name>
<sequence>MSTIFTGSCVAMITPFKEDGSVDYDGLKANIDRHVAEGTDALLICATTGEGATLSDEEHRSVLKASAEYIDGRVPFIAGTGSNDTSYAVSLTQFAESIGADAALVINPYYNKTTQEGIYQHIKAVADNTNIPLIVYNVPSRTGSNILPATIARLAKLPTVQAVKEASGDLSQIAEVIELTQDDDFDVYSGNDDQTLPIIALGGKGVISVTANIAPKAVHDMAMACVEDRMDEARKLFRAINPLNRAMFYENNPIPVKAAMKLMGLDTGAMRLPMVPMSEGAQARMVEVMKAYGGLLDD</sequence>
<dbReference type="AlphaFoldDB" id="A0A6L5GTT4"/>
<dbReference type="NCBIfam" id="TIGR00674">
    <property type="entry name" value="dapA"/>
    <property type="match status" value="1"/>
</dbReference>
<feature type="site" description="Part of a proton relay during catalysis" evidence="12">
    <location>
        <position position="110"/>
    </location>
</feature>
<dbReference type="PRINTS" id="PR00146">
    <property type="entry name" value="DHPICSNTHASE"/>
</dbReference>
<dbReference type="EC" id="4.3.3.7" evidence="4 12"/>
<dbReference type="EMBL" id="VOGB01000005">
    <property type="protein sequence ID" value="MQM73210.1"/>
    <property type="molecule type" value="Genomic_DNA"/>
</dbReference>
<comment type="function">
    <text evidence="1 12">Catalyzes the condensation of (S)-aspartate-beta-semialdehyde [(S)-ASA] and pyruvate to 4-hydroxy-tetrahydrodipicolinate (HTPA).</text>
</comment>
<organism evidence="16 17">
    <name type="scientific">Candidatus Pseudoramibacter fermentans</name>
    <dbReference type="NCBI Taxonomy" id="2594427"/>
    <lineage>
        <taxon>Bacteria</taxon>
        <taxon>Bacillati</taxon>
        <taxon>Bacillota</taxon>
        <taxon>Clostridia</taxon>
        <taxon>Eubacteriales</taxon>
        <taxon>Eubacteriaceae</taxon>
        <taxon>Pseudoramibacter</taxon>
    </lineage>
</organism>
<dbReference type="GO" id="GO:0008840">
    <property type="term" value="F:4-hydroxy-tetrahydrodipicolinate synthase activity"/>
    <property type="evidence" value="ECO:0007669"/>
    <property type="project" value="UniProtKB-UniRule"/>
</dbReference>
<gene>
    <name evidence="12" type="primary">dapA</name>
    <name evidence="16" type="ORF">FRC53_07365</name>
</gene>
<dbReference type="Proteomes" id="UP000473648">
    <property type="component" value="Unassembled WGS sequence"/>
</dbReference>
<evidence type="ECO:0000256" key="4">
    <source>
        <dbReference type="ARBA" id="ARBA00012086"/>
    </source>
</evidence>
<evidence type="ECO:0000256" key="12">
    <source>
        <dbReference type="HAMAP-Rule" id="MF_00418"/>
    </source>
</evidence>
<evidence type="ECO:0000313" key="17">
    <source>
        <dbReference type="Proteomes" id="UP000473648"/>
    </source>
</evidence>
<keyword evidence="17" id="KW-1185">Reference proteome</keyword>
<evidence type="ECO:0000256" key="13">
    <source>
        <dbReference type="PIRNR" id="PIRNR001365"/>
    </source>
</evidence>
<comment type="catalytic activity">
    <reaction evidence="11 12">
        <text>L-aspartate 4-semialdehyde + pyruvate = (2S,4S)-4-hydroxy-2,3,4,5-tetrahydrodipicolinate + H2O + H(+)</text>
        <dbReference type="Rhea" id="RHEA:34171"/>
        <dbReference type="ChEBI" id="CHEBI:15361"/>
        <dbReference type="ChEBI" id="CHEBI:15377"/>
        <dbReference type="ChEBI" id="CHEBI:15378"/>
        <dbReference type="ChEBI" id="CHEBI:67139"/>
        <dbReference type="ChEBI" id="CHEBI:537519"/>
        <dbReference type="EC" id="4.3.3.7"/>
    </reaction>
</comment>
<keyword evidence="8 12" id="KW-0457">Lysine biosynthesis</keyword>
<evidence type="ECO:0000256" key="2">
    <source>
        <dbReference type="ARBA" id="ARBA00005120"/>
    </source>
</evidence>
<keyword evidence="7 12" id="KW-0220">Diaminopimelate biosynthesis</keyword>
<feature type="binding site" evidence="12 15">
    <location>
        <position position="48"/>
    </location>
    <ligand>
        <name>pyruvate</name>
        <dbReference type="ChEBI" id="CHEBI:15361"/>
    </ligand>
</feature>
<evidence type="ECO:0000256" key="14">
    <source>
        <dbReference type="PIRSR" id="PIRSR001365-1"/>
    </source>
</evidence>
<evidence type="ECO:0000256" key="3">
    <source>
        <dbReference type="ARBA" id="ARBA00007592"/>
    </source>
</evidence>
<keyword evidence="5 12" id="KW-0963">Cytoplasm</keyword>
<dbReference type="PANTHER" id="PTHR12128">
    <property type="entry name" value="DIHYDRODIPICOLINATE SYNTHASE"/>
    <property type="match status" value="1"/>
</dbReference>
<comment type="caution">
    <text evidence="12">Was originally thought to be a dihydrodipicolinate synthase (DHDPS), catalyzing the condensation of (S)-aspartate-beta-semialdehyde [(S)-ASA] and pyruvate to dihydrodipicolinate (DHDP). However, it was shown in E.coli that the product of the enzymatic reaction is not dihydrodipicolinate but in fact (4S)-4-hydroxy-2,3,4,5-tetrahydro-(2S)-dipicolinic acid (HTPA), and that the consecutive dehydration reaction leading to DHDP is not spontaneous but catalyzed by DapB.</text>
</comment>
<comment type="caution">
    <text evidence="16">The sequence shown here is derived from an EMBL/GenBank/DDBJ whole genome shotgun (WGS) entry which is preliminary data.</text>
</comment>
<keyword evidence="6 12" id="KW-0028">Amino-acid biosynthesis</keyword>
<evidence type="ECO:0000256" key="5">
    <source>
        <dbReference type="ARBA" id="ARBA00022490"/>
    </source>
</evidence>
<dbReference type="GO" id="GO:0009089">
    <property type="term" value="P:lysine biosynthetic process via diaminopimelate"/>
    <property type="evidence" value="ECO:0007669"/>
    <property type="project" value="UniProtKB-UniRule"/>
</dbReference>
<dbReference type="Gene3D" id="3.20.20.70">
    <property type="entry name" value="Aldolase class I"/>
    <property type="match status" value="1"/>
</dbReference>
<protein>
    <recommendedName>
        <fullName evidence="4 12">4-hydroxy-tetrahydrodipicolinate synthase</fullName>
        <shortName evidence="12">HTPA synthase</shortName>
        <ecNumber evidence="4 12">4.3.3.7</ecNumber>
    </recommendedName>
</protein>
<feature type="site" description="Part of a proton relay during catalysis" evidence="12">
    <location>
        <position position="47"/>
    </location>
</feature>
<dbReference type="InterPro" id="IPR020625">
    <property type="entry name" value="Schiff_base-form_aldolases_AS"/>
</dbReference>
<dbReference type="CDD" id="cd00950">
    <property type="entry name" value="DHDPS"/>
    <property type="match status" value="1"/>
</dbReference>
<keyword evidence="10 12" id="KW-0704">Schiff base</keyword>
<evidence type="ECO:0000256" key="11">
    <source>
        <dbReference type="ARBA" id="ARBA00047836"/>
    </source>
</evidence>
<dbReference type="SMART" id="SM01130">
    <property type="entry name" value="DHDPS"/>
    <property type="match status" value="1"/>
</dbReference>
<accession>A0A6L5GTT4</accession>
<dbReference type="InterPro" id="IPR005263">
    <property type="entry name" value="DapA"/>
</dbReference>
<reference evidence="16" key="1">
    <citation type="journal article" date="2020" name="Appl. Environ. Microbiol.">
        <title>Medium-Chain Fatty Acid Synthesis by 'Candidatus Weimeria bifida' gen. nov., sp. nov., and 'Candidatus Pseudoramibacter fermentans' sp. nov.</title>
        <authorList>
            <person name="Scarborough M.J."/>
            <person name="Myers K.S."/>
            <person name="Donohue T.J."/>
            <person name="Noguera D.R."/>
        </authorList>
    </citation>
    <scope>NUCLEOTIDE SEQUENCE</scope>
    <source>
        <strain evidence="16">EUB1.1</strain>
    </source>
</reference>
<evidence type="ECO:0000256" key="1">
    <source>
        <dbReference type="ARBA" id="ARBA00003294"/>
    </source>
</evidence>
<evidence type="ECO:0000256" key="15">
    <source>
        <dbReference type="PIRSR" id="PIRSR001365-2"/>
    </source>
</evidence>
<evidence type="ECO:0000256" key="8">
    <source>
        <dbReference type="ARBA" id="ARBA00023154"/>
    </source>
</evidence>
<proteinExistence type="inferred from homology"/>
<dbReference type="UniPathway" id="UPA00034">
    <property type="reaction ID" value="UER00017"/>
</dbReference>
<dbReference type="InterPro" id="IPR002220">
    <property type="entry name" value="DapA-like"/>
</dbReference>
<dbReference type="GO" id="GO:0019877">
    <property type="term" value="P:diaminopimelate biosynthetic process"/>
    <property type="evidence" value="ECO:0007669"/>
    <property type="project" value="UniProtKB-UniRule"/>
</dbReference>
<evidence type="ECO:0000256" key="6">
    <source>
        <dbReference type="ARBA" id="ARBA00022605"/>
    </source>
</evidence>
<keyword evidence="9 12" id="KW-0456">Lyase</keyword>
<comment type="pathway">
    <text evidence="2 12">Amino-acid biosynthesis; L-lysine biosynthesis via DAP pathway; (S)-tetrahydrodipicolinate from L-aspartate: step 3/4.</text>
</comment>
<feature type="active site" description="Proton donor/acceptor" evidence="12 14">
    <location>
        <position position="136"/>
    </location>
</feature>
<comment type="subcellular location">
    <subcellularLocation>
        <location evidence="12">Cytoplasm</location>
    </subcellularLocation>
</comment>
<feature type="active site" description="Schiff-base intermediate with substrate" evidence="12 14">
    <location>
        <position position="164"/>
    </location>
</feature>
<dbReference type="PROSITE" id="PS00666">
    <property type="entry name" value="DHDPS_2"/>
    <property type="match status" value="1"/>
</dbReference>
<comment type="similarity">
    <text evidence="3 12 13">Belongs to the DapA family.</text>
</comment>
<dbReference type="HAMAP" id="MF_00418">
    <property type="entry name" value="DapA"/>
    <property type="match status" value="1"/>
</dbReference>
<dbReference type="PANTHER" id="PTHR12128:SF66">
    <property type="entry name" value="4-HYDROXY-2-OXOGLUTARATE ALDOLASE, MITOCHONDRIAL"/>
    <property type="match status" value="1"/>
</dbReference>
<dbReference type="SUPFAM" id="SSF51569">
    <property type="entry name" value="Aldolase"/>
    <property type="match status" value="1"/>
</dbReference>
<feature type="binding site" evidence="12 15">
    <location>
        <position position="207"/>
    </location>
    <ligand>
        <name>pyruvate</name>
        <dbReference type="ChEBI" id="CHEBI:15361"/>
    </ligand>
</feature>
<dbReference type="Pfam" id="PF00701">
    <property type="entry name" value="DHDPS"/>
    <property type="match status" value="1"/>
</dbReference>
<evidence type="ECO:0000313" key="16">
    <source>
        <dbReference type="EMBL" id="MQM73210.1"/>
    </source>
</evidence>
<evidence type="ECO:0000256" key="9">
    <source>
        <dbReference type="ARBA" id="ARBA00023239"/>
    </source>
</evidence>
<dbReference type="GO" id="GO:0005829">
    <property type="term" value="C:cytosol"/>
    <property type="evidence" value="ECO:0007669"/>
    <property type="project" value="TreeGrafter"/>
</dbReference>
<comment type="subunit">
    <text evidence="12">Homotetramer; dimer of dimers.</text>
</comment>